<evidence type="ECO:0000256" key="1">
    <source>
        <dbReference type="SAM" id="MobiDB-lite"/>
    </source>
</evidence>
<feature type="domain" description="PDZ-like" evidence="2">
    <location>
        <begin position="325"/>
        <end position="400"/>
    </location>
</feature>
<keyword evidence="4" id="KW-1185">Reference proteome</keyword>
<gene>
    <name evidence="3" type="ORF">POL58_05855</name>
</gene>
<dbReference type="EMBL" id="JAQNDN010000001">
    <property type="protein sequence ID" value="MDC0667250.1"/>
    <property type="molecule type" value="Genomic_DNA"/>
</dbReference>
<evidence type="ECO:0000259" key="2">
    <source>
        <dbReference type="Pfam" id="PF12812"/>
    </source>
</evidence>
<dbReference type="PANTHER" id="PTHR46366">
    <property type="entry name" value="PRO-APOPTOTIC SERINE PROTEASE NMA111"/>
    <property type="match status" value="1"/>
</dbReference>
<dbReference type="PANTHER" id="PTHR46366:SF1">
    <property type="entry name" value="PDZ DOMAIN-CONTAINING PROTEIN C1685.05"/>
    <property type="match status" value="1"/>
</dbReference>
<evidence type="ECO:0000313" key="3">
    <source>
        <dbReference type="EMBL" id="MDC0667250.1"/>
    </source>
</evidence>
<dbReference type="PRINTS" id="PR00834">
    <property type="entry name" value="PROTEASES2C"/>
</dbReference>
<feature type="compositionally biased region" description="Pro residues" evidence="1">
    <location>
        <begin position="447"/>
        <end position="458"/>
    </location>
</feature>
<dbReference type="CDD" id="cd06786">
    <property type="entry name" value="cpPDZ1_ScNma111-like"/>
    <property type="match status" value="1"/>
</dbReference>
<dbReference type="Pfam" id="PF12812">
    <property type="entry name" value="PDZ_1"/>
    <property type="match status" value="1"/>
</dbReference>
<dbReference type="SUPFAM" id="SSF50494">
    <property type="entry name" value="Trypsin-like serine proteases"/>
    <property type="match status" value="2"/>
</dbReference>
<dbReference type="Pfam" id="PF13365">
    <property type="entry name" value="Trypsin_2"/>
    <property type="match status" value="1"/>
</dbReference>
<accession>A0ABT5AZI9</accession>
<proteinExistence type="predicted"/>
<name>A0ABT5AZI9_9BACT</name>
<protein>
    <submittedName>
        <fullName evidence="3">Trypsin-like peptidase domain-containing protein</fullName>
    </submittedName>
</protein>
<dbReference type="InterPro" id="IPR009003">
    <property type="entry name" value="Peptidase_S1_PA"/>
</dbReference>
<dbReference type="InterPro" id="IPR001940">
    <property type="entry name" value="Peptidase_S1C"/>
</dbReference>
<dbReference type="InterPro" id="IPR025926">
    <property type="entry name" value="PDZ-like_dom"/>
</dbReference>
<dbReference type="Gene3D" id="2.40.10.120">
    <property type="match status" value="1"/>
</dbReference>
<evidence type="ECO:0000313" key="4">
    <source>
        <dbReference type="Proteomes" id="UP001217838"/>
    </source>
</evidence>
<dbReference type="RefSeq" id="WP_271995211.1">
    <property type="nucleotide sequence ID" value="NZ_JAQNDN010000001.1"/>
</dbReference>
<feature type="region of interest" description="Disordered" evidence="1">
    <location>
        <begin position="435"/>
        <end position="468"/>
    </location>
</feature>
<comment type="caution">
    <text evidence="3">The sequence shown here is derived from an EMBL/GenBank/DDBJ whole genome shotgun (WGS) entry which is preliminary data.</text>
</comment>
<dbReference type="Proteomes" id="UP001217838">
    <property type="component" value="Unassembled WGS sequence"/>
</dbReference>
<reference evidence="3 4" key="1">
    <citation type="submission" date="2022-11" db="EMBL/GenBank/DDBJ databases">
        <title>Minimal conservation of predation-associated metabolite biosynthetic gene clusters underscores biosynthetic potential of Myxococcota including descriptions for ten novel species: Archangium lansinium sp. nov., Myxococcus landrumus sp. nov., Nannocystis bai.</title>
        <authorList>
            <person name="Ahearne A."/>
            <person name="Stevens C."/>
            <person name="Dowd S."/>
        </authorList>
    </citation>
    <scope>NUCLEOTIDE SEQUENCE [LARGE SCALE GENOMIC DNA]</scope>
    <source>
        <strain evidence="3 4">NCELM</strain>
    </source>
</reference>
<organism evidence="3 4">
    <name type="scientific">Nannocystis radixulma</name>
    <dbReference type="NCBI Taxonomy" id="2995305"/>
    <lineage>
        <taxon>Bacteria</taxon>
        <taxon>Pseudomonadati</taxon>
        <taxon>Myxococcota</taxon>
        <taxon>Polyangia</taxon>
        <taxon>Nannocystales</taxon>
        <taxon>Nannocystaceae</taxon>
        <taxon>Nannocystis</taxon>
    </lineage>
</organism>
<dbReference type="Gene3D" id="2.30.42.10">
    <property type="match status" value="2"/>
</dbReference>
<dbReference type="InterPro" id="IPR036034">
    <property type="entry name" value="PDZ_sf"/>
</dbReference>
<sequence length="908" mass="98932">MTPTWRESLERVYAAVVSVRIDAPRPFDTEWNGSSQATAFVVDAEQGLLLSNRHVVQPGPVVAEAVFLNHEEIPLRPVYRDPVHDFGFFRYDPAALRFIRPPALRLRPDKAIVGTELRVVGNDAGEKLSILAGTLARVDRPAPLYGQSKYNDFNTFYLQAASGATGGSSGSPVVDIEGDVIALNAGSRTQAASSFFLPLERVLRAFELLRTGQPIPRGTLMTTFSYTPFDELARLGLRPETEQVARAADPGGIGLLIVDKLIPGGATDSLLEPGDILLRVEGQFIPRFVPLEAVLDASVGQTVTLELERGGRPLTVRARVHDLHAITPSTYLEVGGAILHDLSYQRARNPQVALTGVYLANSGYLFSPLDLDRGAVIRAIAGVPTPDLAAAEAVLSGLPHAAPFMVRWIDLDQPTREHVTVITMDRRWFAMTRSTRDDRTGRWPSTVEPPPPPPPPRTPVTTNLPPSDDVRVQQVQPSLVTVTCNIPYKIDGIHATRFVGAGLVVDAKRGLVLVDRNTVPIPLADITLTVAGAVEIPGEIAFLHPQHNYAILSYDPALLGDTPIRAVDLAPRPLHPGDPVWLVGLKSGHRVFAQSTAVAAVEAVDLPLPRPPRFRAMNLERISLTSATASLGGAIVDSEARVLALWAGFSYQDGKDHRVAEYGIAADLFAEAVEILRRGESPIVCDLGVEFGTVTLAEARHRGLSPETAAELEGHDPLRRQVLVVQRLAAFARGWQAGDLVLRAGGAAVTSVREVERALRHGRVTVRLLRDGVELDLEVVTRPDDGRGTDRVLHWAGALLQAPHHAAMIQRAVPDEGVYISLYWYGSPASRSRLRAARRIVAAEDRPTPDIDSFLAAVSGKPDRASVRLKTVDLDGKVDLLTLRLDLEYFPTYELRRTRDGWVRIEHS</sequence>
<dbReference type="SUPFAM" id="SSF50156">
    <property type="entry name" value="PDZ domain-like"/>
    <property type="match status" value="3"/>
</dbReference>